<comment type="similarity">
    <text evidence="1 12">Belongs to the helicase family. DnaB subfamily.</text>
</comment>
<evidence type="ECO:0000256" key="12">
    <source>
        <dbReference type="RuleBase" id="RU362085"/>
    </source>
</evidence>
<dbReference type="InterPro" id="IPR007692">
    <property type="entry name" value="DNA_helicase_DnaB"/>
</dbReference>
<evidence type="ECO:0000256" key="7">
    <source>
        <dbReference type="ARBA" id="ARBA00022840"/>
    </source>
</evidence>
<evidence type="ECO:0000256" key="8">
    <source>
        <dbReference type="ARBA" id="ARBA00023125"/>
    </source>
</evidence>
<dbReference type="GO" id="GO:0005829">
    <property type="term" value="C:cytosol"/>
    <property type="evidence" value="ECO:0007669"/>
    <property type="project" value="TreeGrafter"/>
</dbReference>
<keyword evidence="4 12" id="KW-0547">Nucleotide-binding</keyword>
<sequence>MALAAFSNSALLFNDGAEKAVISSIFYNSDKLEQIAFHVRADDFYNETHKLIFKAMVSLYEKRENIDPITVFEEVSKHVSKTQLLVKKDLINLPDYLDSLSVYLPTDRTINVYAKIVKEQSVRRSILNVSKELNDYINDSTKTINEVVEESQQKILSIELDYSSKNLYHAKIIAERVHNEIYERSMKKKEANFGIPSGFRKVDSLIGGFRNSDFIIVGARPSIGKTAFALNIASAIALRKEGKKKVGFFSLEMTADALIKRIISSQSCIDSFKVQNSILSGQEIKLLNDIVNEISDSELYIEDTPNISLLTLATQARKLKRFYSIDIIFVDYISLISFETKNLPRHEQVASISKSLKELARELEIPIVALSQLTRDTEGREPNLASLRESGALEQDADIVILLHRDKDFKFESSAEIEPIETKVIVAKHRNGPTGRADILFLPHITKFVNKDHQY</sequence>
<evidence type="ECO:0000256" key="4">
    <source>
        <dbReference type="ARBA" id="ARBA00022741"/>
    </source>
</evidence>
<evidence type="ECO:0000313" key="15">
    <source>
        <dbReference type="Proteomes" id="UP000030940"/>
    </source>
</evidence>
<name>A0A0A7UUH9_9SPIR</name>
<evidence type="ECO:0000256" key="9">
    <source>
        <dbReference type="ARBA" id="ARBA00023235"/>
    </source>
</evidence>
<dbReference type="GO" id="GO:1990077">
    <property type="term" value="C:primosome complex"/>
    <property type="evidence" value="ECO:0007669"/>
    <property type="project" value="UniProtKB-UniRule"/>
</dbReference>
<dbReference type="Pfam" id="PF00772">
    <property type="entry name" value="DnaB"/>
    <property type="match status" value="1"/>
</dbReference>
<dbReference type="GO" id="GO:0016887">
    <property type="term" value="F:ATP hydrolysis activity"/>
    <property type="evidence" value="ECO:0007669"/>
    <property type="project" value="RHEA"/>
</dbReference>
<keyword evidence="2 12" id="KW-0639">Primosome</keyword>
<feature type="domain" description="SF4 helicase" evidence="13">
    <location>
        <begin position="188"/>
        <end position="455"/>
    </location>
</feature>
<keyword evidence="15" id="KW-1185">Reference proteome</keyword>
<protein>
    <recommendedName>
        <fullName evidence="11 12">Replicative DNA helicase</fullName>
        <ecNumber evidence="11 12">5.6.2.3</ecNumber>
    </recommendedName>
</protein>
<dbReference type="GO" id="GO:0005524">
    <property type="term" value="F:ATP binding"/>
    <property type="evidence" value="ECO:0007669"/>
    <property type="project" value="UniProtKB-UniRule"/>
</dbReference>
<dbReference type="PANTHER" id="PTHR30153:SF2">
    <property type="entry name" value="REPLICATIVE DNA HELICASE"/>
    <property type="match status" value="1"/>
</dbReference>
<keyword evidence="5 12" id="KW-0378">Hydrolase</keyword>
<dbReference type="SUPFAM" id="SSF52540">
    <property type="entry name" value="P-loop containing nucleoside triphosphate hydrolases"/>
    <property type="match status" value="1"/>
</dbReference>
<dbReference type="Gene3D" id="1.10.860.10">
    <property type="entry name" value="DNAb Helicase, Chain A"/>
    <property type="match status" value="1"/>
</dbReference>
<dbReference type="SUPFAM" id="SSF48024">
    <property type="entry name" value="N-terminal domain of DnaB helicase"/>
    <property type="match status" value="1"/>
</dbReference>
<dbReference type="HOGENOM" id="CLU_005373_0_2_12"/>
<organism evidence="14 15">
    <name type="scientific">Borreliella chilensis</name>
    <dbReference type="NCBI Taxonomy" id="1245910"/>
    <lineage>
        <taxon>Bacteria</taxon>
        <taxon>Pseudomonadati</taxon>
        <taxon>Spirochaetota</taxon>
        <taxon>Spirochaetia</taxon>
        <taxon>Spirochaetales</taxon>
        <taxon>Borreliaceae</taxon>
        <taxon>Borreliella</taxon>
    </lineage>
</organism>
<dbReference type="CDD" id="cd00984">
    <property type="entry name" value="DnaB_C"/>
    <property type="match status" value="1"/>
</dbReference>
<accession>A0A0A7UUH9</accession>
<evidence type="ECO:0000256" key="3">
    <source>
        <dbReference type="ARBA" id="ARBA00022705"/>
    </source>
</evidence>
<dbReference type="InterPro" id="IPR007693">
    <property type="entry name" value="DNA_helicase_DnaB-like_N"/>
</dbReference>
<dbReference type="InterPro" id="IPR007694">
    <property type="entry name" value="DNA_helicase_DnaB-like_C"/>
</dbReference>
<evidence type="ECO:0000256" key="11">
    <source>
        <dbReference type="NCBIfam" id="TIGR00665"/>
    </source>
</evidence>
<dbReference type="GO" id="GO:0043139">
    <property type="term" value="F:5'-3' DNA helicase activity"/>
    <property type="evidence" value="ECO:0007669"/>
    <property type="project" value="UniProtKB-EC"/>
</dbReference>
<evidence type="ECO:0000256" key="6">
    <source>
        <dbReference type="ARBA" id="ARBA00022806"/>
    </source>
</evidence>
<dbReference type="GO" id="GO:0003677">
    <property type="term" value="F:DNA binding"/>
    <property type="evidence" value="ECO:0007669"/>
    <property type="project" value="UniProtKB-UniRule"/>
</dbReference>
<keyword evidence="6 12" id="KW-0347">Helicase</keyword>
<dbReference type="InterPro" id="IPR027417">
    <property type="entry name" value="P-loop_NTPase"/>
</dbReference>
<dbReference type="InterPro" id="IPR036185">
    <property type="entry name" value="DNA_heli_DnaB-like_N_sf"/>
</dbReference>
<dbReference type="NCBIfam" id="TIGR00665">
    <property type="entry name" value="DnaB"/>
    <property type="match status" value="1"/>
</dbReference>
<comment type="function">
    <text evidence="12">The main replicative DNA helicase, it participates in initiation and elongation during chromosome replication. Travels ahead of the DNA replisome, separating dsDNA into templates for DNA synthesis. A processive ATP-dependent 5'-3' DNA helicase it has DNA-dependent ATPase activity.</text>
</comment>
<dbReference type="Gene3D" id="3.40.50.300">
    <property type="entry name" value="P-loop containing nucleotide triphosphate hydrolases"/>
    <property type="match status" value="1"/>
</dbReference>
<evidence type="ECO:0000259" key="13">
    <source>
        <dbReference type="PROSITE" id="PS51199"/>
    </source>
</evidence>
<proteinExistence type="inferred from homology"/>
<dbReference type="PROSITE" id="PS51199">
    <property type="entry name" value="SF4_HELICASE"/>
    <property type="match status" value="1"/>
</dbReference>
<dbReference type="EMBL" id="CP009910">
    <property type="protein sequence ID" value="AJA89956.1"/>
    <property type="molecule type" value="Genomic_DNA"/>
</dbReference>
<evidence type="ECO:0000313" key="14">
    <source>
        <dbReference type="EMBL" id="AJA89956.1"/>
    </source>
</evidence>
<dbReference type="PANTHER" id="PTHR30153">
    <property type="entry name" value="REPLICATIVE DNA HELICASE DNAB"/>
    <property type="match status" value="1"/>
</dbReference>
<keyword evidence="7 12" id="KW-0067">ATP-binding</keyword>
<dbReference type="InterPro" id="IPR016136">
    <property type="entry name" value="DNA_helicase_N/primase_C"/>
</dbReference>
<keyword evidence="8 12" id="KW-0238">DNA-binding</keyword>
<gene>
    <name evidence="14" type="ORF">OY14_00540</name>
</gene>
<evidence type="ECO:0000256" key="1">
    <source>
        <dbReference type="ARBA" id="ARBA00008428"/>
    </source>
</evidence>
<keyword evidence="9" id="KW-0413">Isomerase</keyword>
<dbReference type="STRING" id="1245910.OY14_00540"/>
<dbReference type="KEGG" id="bchi:OY14_00540"/>
<dbReference type="Proteomes" id="UP000030940">
    <property type="component" value="Chromosome"/>
</dbReference>
<comment type="catalytic activity">
    <reaction evidence="10 12">
        <text>ATP + H2O = ADP + phosphate + H(+)</text>
        <dbReference type="Rhea" id="RHEA:13065"/>
        <dbReference type="ChEBI" id="CHEBI:15377"/>
        <dbReference type="ChEBI" id="CHEBI:15378"/>
        <dbReference type="ChEBI" id="CHEBI:30616"/>
        <dbReference type="ChEBI" id="CHEBI:43474"/>
        <dbReference type="ChEBI" id="CHEBI:456216"/>
        <dbReference type="EC" id="5.6.2.3"/>
    </reaction>
</comment>
<dbReference type="AlphaFoldDB" id="A0A0A7UUH9"/>
<keyword evidence="3 12" id="KW-0235">DNA replication</keyword>
<dbReference type="Pfam" id="PF03796">
    <property type="entry name" value="DnaB_C"/>
    <property type="match status" value="1"/>
</dbReference>
<dbReference type="GO" id="GO:0006269">
    <property type="term" value="P:DNA replication, synthesis of primer"/>
    <property type="evidence" value="ECO:0007669"/>
    <property type="project" value="UniProtKB-UniRule"/>
</dbReference>
<reference evidence="14 15" key="1">
    <citation type="journal article" date="2015" name="Genome Announc.">
        <title>Genome Sequence of Borrelia chilensis VA1, a South American Member of the Lyme Borreliosis Group.</title>
        <authorList>
            <person name="Huang W."/>
            <person name="Ojaimi C."/>
            <person name="Fallon J.T."/>
            <person name="Travisany D."/>
            <person name="Maass A."/>
            <person name="Ivanova L."/>
            <person name="Tomova A."/>
            <person name="Gonzalez-Acuna D."/>
            <person name="Godfrey H.P."/>
            <person name="Cabello F.C."/>
        </authorList>
    </citation>
    <scope>NUCLEOTIDE SEQUENCE [LARGE SCALE GENOMIC DNA]</scope>
    <source>
        <strain evidence="14 15">VA1</strain>
    </source>
</reference>
<dbReference type="EC" id="5.6.2.3" evidence="11 12"/>
<evidence type="ECO:0000256" key="10">
    <source>
        <dbReference type="ARBA" id="ARBA00048954"/>
    </source>
</evidence>
<evidence type="ECO:0000256" key="2">
    <source>
        <dbReference type="ARBA" id="ARBA00022515"/>
    </source>
</evidence>
<evidence type="ECO:0000256" key="5">
    <source>
        <dbReference type="ARBA" id="ARBA00022801"/>
    </source>
</evidence>